<gene>
    <name evidence="2" type="primary">POB3_2</name>
    <name evidence="2" type="ORF">AAF712_014681</name>
</gene>
<dbReference type="EMBL" id="JBBXMP010000292">
    <property type="protein sequence ID" value="KAL0058635.1"/>
    <property type="molecule type" value="Genomic_DNA"/>
</dbReference>
<sequence length="92" mass="10164">MGNEQWKDTFDSFAPEIITRNGTNLAFTKVNKDGHEPTESYFKKKIRLKNKMSAGAKLLAVAFADDDDEDDGDMINISSGSNRPVNSSHVGQ</sequence>
<evidence type="ECO:0000256" key="1">
    <source>
        <dbReference type="SAM" id="MobiDB-lite"/>
    </source>
</evidence>
<organism evidence="2 3">
    <name type="scientific">Marasmius tenuissimus</name>
    <dbReference type="NCBI Taxonomy" id="585030"/>
    <lineage>
        <taxon>Eukaryota</taxon>
        <taxon>Fungi</taxon>
        <taxon>Dikarya</taxon>
        <taxon>Basidiomycota</taxon>
        <taxon>Agaricomycotina</taxon>
        <taxon>Agaricomycetes</taxon>
        <taxon>Agaricomycetidae</taxon>
        <taxon>Agaricales</taxon>
        <taxon>Marasmiineae</taxon>
        <taxon>Marasmiaceae</taxon>
        <taxon>Marasmius</taxon>
    </lineage>
</organism>
<feature type="compositionally biased region" description="Polar residues" evidence="1">
    <location>
        <begin position="76"/>
        <end position="92"/>
    </location>
</feature>
<comment type="caution">
    <text evidence="2">The sequence shown here is derived from an EMBL/GenBank/DDBJ whole genome shotgun (WGS) entry which is preliminary data.</text>
</comment>
<proteinExistence type="predicted"/>
<protein>
    <submittedName>
        <fullName evidence="2">FACT complex subunit</fullName>
    </submittedName>
</protein>
<feature type="region of interest" description="Disordered" evidence="1">
    <location>
        <begin position="67"/>
        <end position="92"/>
    </location>
</feature>
<keyword evidence="3" id="KW-1185">Reference proteome</keyword>
<evidence type="ECO:0000313" key="3">
    <source>
        <dbReference type="Proteomes" id="UP001437256"/>
    </source>
</evidence>
<reference evidence="2 3" key="1">
    <citation type="submission" date="2024-05" db="EMBL/GenBank/DDBJ databases">
        <title>A draft genome resource for the thread blight pathogen Marasmius tenuissimus strain MS-2.</title>
        <authorList>
            <person name="Yulfo-Soto G.E."/>
            <person name="Baruah I.K."/>
            <person name="Amoako-Attah I."/>
            <person name="Bukari Y."/>
            <person name="Meinhardt L.W."/>
            <person name="Bailey B.A."/>
            <person name="Cohen S.P."/>
        </authorList>
    </citation>
    <scope>NUCLEOTIDE SEQUENCE [LARGE SCALE GENOMIC DNA]</scope>
    <source>
        <strain evidence="2 3">MS-2</strain>
    </source>
</reference>
<dbReference type="Proteomes" id="UP001437256">
    <property type="component" value="Unassembled WGS sequence"/>
</dbReference>
<name>A0ABR2ZAE3_9AGAR</name>
<accession>A0ABR2ZAE3</accession>
<evidence type="ECO:0000313" key="2">
    <source>
        <dbReference type="EMBL" id="KAL0058635.1"/>
    </source>
</evidence>